<dbReference type="InterPro" id="IPR017441">
    <property type="entry name" value="Protein_kinase_ATP_BS"/>
</dbReference>
<protein>
    <submittedName>
        <fullName evidence="14">Serine/threonine-protein kinase RAD53</fullName>
    </submittedName>
</protein>
<accession>A0A093V3B0</accession>
<dbReference type="Pfam" id="PF00498">
    <property type="entry name" value="FHA"/>
    <property type="match status" value="1"/>
</dbReference>
<feature type="binding site" evidence="8 10">
    <location>
        <position position="273"/>
    </location>
    <ligand>
        <name>ATP</name>
        <dbReference type="ChEBI" id="CHEBI:30616"/>
    </ligand>
</feature>
<dbReference type="Pfam" id="PF00069">
    <property type="entry name" value="Pkinase"/>
    <property type="match status" value="1"/>
</dbReference>
<dbReference type="eggNOG" id="KOG0615">
    <property type="taxonomic scope" value="Eukaryota"/>
</dbReference>
<evidence type="ECO:0000256" key="2">
    <source>
        <dbReference type="ARBA" id="ARBA00022527"/>
    </source>
</evidence>
<feature type="region of interest" description="Disordered" evidence="11">
    <location>
        <begin position="762"/>
        <end position="789"/>
    </location>
</feature>
<dbReference type="AlphaFoldDB" id="A0A093V3B0"/>
<dbReference type="InterPro" id="IPR030616">
    <property type="entry name" value="Aur-like"/>
</dbReference>
<dbReference type="InterPro" id="IPR011009">
    <property type="entry name" value="Kinase-like_dom_sf"/>
</dbReference>
<sequence>MEVNPTQESTQPYSDPRRMGSHNSGLHDQDVSDIICILHPGSHPAHEAVDATSRQPKGYQHVLQRDEFQFDSIDSSSRDIAIRMSSSVHDLSLGFVFGRNPSKCDVLLSPEVASKHISNIHFRIFVNDDGILMLQDLSTNGTVVDDTRLWKRNAQTTRMLVNGSVIIVASDNKHNKEVRFVVRIPSRDGFQVQYTQNLVAYLDRVARHNAKVQNLQARAPPPQTAFQWTLGNPYGMHWTGGSIYNVTGQIGKGAFATVYKLATKQDGIVYAAKELDKRRFMKNGILDQKVDNEMKIMKDLRHPNIVQYVDHHEHDRWIYIIMEYIAGGELSAYLASNGKIAEDMVKSIARQLLHALQYLHKRKITHRDIKPDNILISSVDPLRVKLSDFGLSKVVQEETFMKTFCGTLLYCAPEVYPEYDNYRQGVARKRRRLGDPPPRTSPYDQSVDMWSLGAVLFHLLCGSPPYTGRGDDRGAQMLRTIMTTDVDYDLLREEGVSEEAIDFVSRLLRTDPQERSTERELFKHAWIANVPDIDDYPDSEEFPLEDDQLAMIAEALEDELDASQLSINDHGDYNEIVIGGESQETLLKRPRLDAETSIHYPSLPPINSFSVLEVPSNLQATTANRLFGEVTSSALRSSGIFGNLSPRAFDVKSDQSSGESMEVDADDLSAGVYSFPQPDFAGSAPSLLGADSLVGQLNMSPHDTSSKDPAAADVKPGTPQSRSVREVTPANQESADPAQTKHSAIEVTPKALPFHRRIELPLPDTASESSMPRSDSFQGPSSDGVDENKQDELAVTVDARTGREIVDDLPPTTDSDYSDRLQMETRTIASEIPQSLTLSNFLKPRPLLGRLMTVPGSIFELTLRLEDRMTSWGRGPLATLVYPDRMDTRIPAYAIEVTFWSPGIEPLISEGADWRDMPDVMTILSTKTRNRIWVNDVELRRGPTMDNGSEVWIFGKIYTGDIITIWQNGGKFLRFRCEIYHGDSARPRPESEKGFIVRQVLHPKSNSDRNRQSNRLDSDKLYA</sequence>
<dbReference type="PANTHER" id="PTHR24350">
    <property type="entry name" value="SERINE/THREONINE-PROTEIN KINASE IAL-RELATED"/>
    <property type="match status" value="1"/>
</dbReference>
<dbReference type="Gene3D" id="2.60.200.20">
    <property type="match status" value="1"/>
</dbReference>
<gene>
    <name evidence="14" type="ORF">GQ26_0181660</name>
</gene>
<evidence type="ECO:0000256" key="7">
    <source>
        <dbReference type="PIRSR" id="PIRSR630616-1"/>
    </source>
</evidence>
<evidence type="ECO:0000256" key="8">
    <source>
        <dbReference type="PIRSR" id="PIRSR630616-2"/>
    </source>
</evidence>
<dbReference type="SMART" id="SM00240">
    <property type="entry name" value="FHA"/>
    <property type="match status" value="1"/>
</dbReference>
<keyword evidence="2" id="KW-0723">Serine/threonine-protein kinase</keyword>
<evidence type="ECO:0000256" key="1">
    <source>
        <dbReference type="ARBA" id="ARBA00005575"/>
    </source>
</evidence>
<evidence type="ECO:0000256" key="5">
    <source>
        <dbReference type="ARBA" id="ARBA00022777"/>
    </source>
</evidence>
<evidence type="ECO:0000256" key="3">
    <source>
        <dbReference type="ARBA" id="ARBA00022679"/>
    </source>
</evidence>
<keyword evidence="6 8" id="KW-0067">ATP-binding</keyword>
<feature type="active site" description="Proton acceptor" evidence="7">
    <location>
        <position position="368"/>
    </location>
</feature>
<feature type="region of interest" description="Disordered" evidence="11">
    <location>
        <begin position="1002"/>
        <end position="1023"/>
    </location>
</feature>
<dbReference type="FunFam" id="1.10.510.10:FF:000861">
    <property type="entry name" value="Serine/threonine-protein kinase RAD53"/>
    <property type="match status" value="1"/>
</dbReference>
<dbReference type="GO" id="GO:0004674">
    <property type="term" value="F:protein serine/threonine kinase activity"/>
    <property type="evidence" value="ECO:0007669"/>
    <property type="project" value="UniProtKB-KW"/>
</dbReference>
<dbReference type="PROSITE" id="PS50006">
    <property type="entry name" value="FHA_DOMAIN"/>
    <property type="match status" value="1"/>
</dbReference>
<dbReference type="PROSITE" id="PS00107">
    <property type="entry name" value="PROTEIN_KINASE_ATP"/>
    <property type="match status" value="1"/>
</dbReference>
<evidence type="ECO:0000256" key="4">
    <source>
        <dbReference type="ARBA" id="ARBA00022741"/>
    </source>
</evidence>
<feature type="region of interest" description="Disordered" evidence="11">
    <location>
        <begin position="1"/>
        <end position="25"/>
    </location>
</feature>
<evidence type="ECO:0000259" key="12">
    <source>
        <dbReference type="PROSITE" id="PS50006"/>
    </source>
</evidence>
<dbReference type="PROSITE" id="PS00108">
    <property type="entry name" value="PROTEIN_KINASE_ST"/>
    <property type="match status" value="1"/>
</dbReference>
<feature type="compositionally biased region" description="Basic and acidic residues" evidence="11">
    <location>
        <begin position="1005"/>
        <end position="1023"/>
    </location>
</feature>
<keyword evidence="3" id="KW-0808">Transferase</keyword>
<dbReference type="InterPro" id="IPR008271">
    <property type="entry name" value="Ser/Thr_kinase_AS"/>
</dbReference>
<dbReference type="Gene3D" id="1.10.510.10">
    <property type="entry name" value="Transferase(Phosphotransferase) domain 1"/>
    <property type="match status" value="1"/>
</dbReference>
<dbReference type="InterPro" id="IPR000253">
    <property type="entry name" value="FHA_dom"/>
</dbReference>
<dbReference type="PROSITE" id="PS50011">
    <property type="entry name" value="PROTEIN_KINASE_DOM"/>
    <property type="match status" value="1"/>
</dbReference>
<dbReference type="InterPro" id="IPR000719">
    <property type="entry name" value="Prot_kinase_dom"/>
</dbReference>
<organism evidence="14">
    <name type="scientific">Talaromyces marneffei PM1</name>
    <dbReference type="NCBI Taxonomy" id="1077442"/>
    <lineage>
        <taxon>Eukaryota</taxon>
        <taxon>Fungi</taxon>
        <taxon>Dikarya</taxon>
        <taxon>Ascomycota</taxon>
        <taxon>Pezizomycotina</taxon>
        <taxon>Eurotiomycetes</taxon>
        <taxon>Eurotiomycetidae</taxon>
        <taxon>Eurotiales</taxon>
        <taxon>Trichocomaceae</taxon>
        <taxon>Talaromyces</taxon>
        <taxon>Talaromyces sect. Talaromyces</taxon>
    </lineage>
</organism>
<dbReference type="InterPro" id="IPR008984">
    <property type="entry name" value="SMAD_FHA_dom_sf"/>
</dbReference>
<dbReference type="SUPFAM" id="SSF56112">
    <property type="entry name" value="Protein kinase-like (PK-like)"/>
    <property type="match status" value="1"/>
</dbReference>
<feature type="cross-link" description="Glycyl lysine isopeptide (Lys-Gly) (interchain with G-Cter in SUMO2)" evidence="9">
    <location>
        <position position="370"/>
    </location>
</feature>
<dbReference type="CDD" id="cd05117">
    <property type="entry name" value="STKc_CAMK"/>
    <property type="match status" value="1"/>
</dbReference>
<comment type="caution">
    <text evidence="14">The sequence shown here is derived from an EMBL/GenBank/DDBJ whole genome shotgun (WGS) entry which is preliminary data.</text>
</comment>
<evidence type="ECO:0000313" key="14">
    <source>
        <dbReference type="EMBL" id="KFX46685.1"/>
    </source>
</evidence>
<feature type="domain" description="FHA" evidence="12">
    <location>
        <begin position="95"/>
        <end position="149"/>
    </location>
</feature>
<feature type="region of interest" description="Disordered" evidence="11">
    <location>
        <begin position="695"/>
        <end position="746"/>
    </location>
</feature>
<dbReference type="GO" id="GO:0005524">
    <property type="term" value="F:ATP binding"/>
    <property type="evidence" value="ECO:0007669"/>
    <property type="project" value="UniProtKB-UniRule"/>
</dbReference>
<keyword evidence="5 14" id="KW-0418">Kinase</keyword>
<feature type="domain" description="Protein kinase" evidence="13">
    <location>
        <begin position="244"/>
        <end position="527"/>
    </location>
</feature>
<feature type="binding site" evidence="8">
    <location>
        <position position="388"/>
    </location>
    <ligand>
        <name>ATP</name>
        <dbReference type="ChEBI" id="CHEBI:30616"/>
    </ligand>
</feature>
<dbReference type="SUPFAM" id="SSF49879">
    <property type="entry name" value="SMAD/FHA domain"/>
    <property type="match status" value="1"/>
</dbReference>
<dbReference type="EMBL" id="JPOX01000018">
    <property type="protein sequence ID" value="KFX46685.1"/>
    <property type="molecule type" value="Genomic_DNA"/>
</dbReference>
<proteinExistence type="inferred from homology"/>
<name>A0A093V3B0_TALMA</name>
<evidence type="ECO:0000256" key="6">
    <source>
        <dbReference type="ARBA" id="ARBA00022840"/>
    </source>
</evidence>
<evidence type="ECO:0000256" key="11">
    <source>
        <dbReference type="SAM" id="MobiDB-lite"/>
    </source>
</evidence>
<feature type="compositionally biased region" description="Polar residues" evidence="11">
    <location>
        <begin position="766"/>
        <end position="781"/>
    </location>
</feature>
<comment type="similarity">
    <text evidence="1">Belongs to the protein kinase superfamily. CAMK Ser/Thr protein kinase family. CHEK2 subfamily.</text>
</comment>
<keyword evidence="4 8" id="KW-0547">Nucleotide-binding</keyword>
<feature type="compositionally biased region" description="Polar residues" evidence="11">
    <location>
        <begin position="1"/>
        <end position="13"/>
    </location>
</feature>
<reference evidence="14" key="1">
    <citation type="journal article" date="2014" name="PLoS Genet.">
        <title>Signature Gene Expression Reveals Novel Clues to the Molecular Mechanisms of Dimorphic Transition in Penicillium marneffei.</title>
        <authorList>
            <person name="Yang E."/>
            <person name="Wang G."/>
            <person name="Cai J."/>
            <person name="Woo P.C."/>
            <person name="Lau S.K."/>
            <person name="Yuen K.-Y."/>
            <person name="Chow W.-N."/>
            <person name="Lin X."/>
        </authorList>
    </citation>
    <scope>NUCLEOTIDE SEQUENCE [LARGE SCALE GENOMIC DNA]</scope>
    <source>
        <strain evidence="14">PM1</strain>
    </source>
</reference>
<dbReference type="FunFam" id="3.30.200.20:FF:000470">
    <property type="entry name" value="Serine/threonine-protein kinase RAD53"/>
    <property type="match status" value="1"/>
</dbReference>
<dbReference type="SMART" id="SM00220">
    <property type="entry name" value="S_TKc"/>
    <property type="match status" value="1"/>
</dbReference>
<evidence type="ECO:0000256" key="9">
    <source>
        <dbReference type="PIRSR" id="PIRSR630616-3"/>
    </source>
</evidence>
<dbReference type="Gene3D" id="3.30.200.20">
    <property type="entry name" value="Phosphorylase Kinase, domain 1"/>
    <property type="match status" value="1"/>
</dbReference>
<evidence type="ECO:0000259" key="13">
    <source>
        <dbReference type="PROSITE" id="PS50011"/>
    </source>
</evidence>
<evidence type="ECO:0000256" key="10">
    <source>
        <dbReference type="PROSITE-ProRule" id="PRU10141"/>
    </source>
</evidence>